<dbReference type="RefSeq" id="WP_207381444.1">
    <property type="nucleotide sequence ID" value="NZ_CP071502.1"/>
</dbReference>
<reference evidence="1 2" key="1">
    <citation type="submission" date="2021-03" db="EMBL/GenBank/DDBJ databases">
        <title>Novel species identification of genus Shewanella.</title>
        <authorList>
            <person name="Liu G."/>
            <person name="Zhang Q."/>
        </authorList>
    </citation>
    <scope>NUCLEOTIDE SEQUENCE [LARGE SCALE GENOMIC DNA]</scope>
    <source>
        <strain evidence="1 2">FJAT-52962</strain>
    </source>
</reference>
<gene>
    <name evidence="1" type="ORF">JYB85_05840</name>
</gene>
<name>A0ABX7R4D4_9GAMM</name>
<organism evidence="1 2">
    <name type="scientific">Shewanella sedimentimangrovi</name>
    <dbReference type="NCBI Taxonomy" id="2814293"/>
    <lineage>
        <taxon>Bacteria</taxon>
        <taxon>Pseudomonadati</taxon>
        <taxon>Pseudomonadota</taxon>
        <taxon>Gammaproteobacteria</taxon>
        <taxon>Alteromonadales</taxon>
        <taxon>Shewanellaceae</taxon>
        <taxon>Shewanella</taxon>
    </lineage>
</organism>
<evidence type="ECO:0000313" key="2">
    <source>
        <dbReference type="Proteomes" id="UP000663207"/>
    </source>
</evidence>
<protein>
    <submittedName>
        <fullName evidence="1">Uncharacterized protein</fullName>
    </submittedName>
</protein>
<proteinExistence type="predicted"/>
<dbReference type="Proteomes" id="UP000663207">
    <property type="component" value="Chromosome"/>
</dbReference>
<evidence type="ECO:0000313" key="1">
    <source>
        <dbReference type="EMBL" id="QSX38344.1"/>
    </source>
</evidence>
<sequence>MNAHQLQKLLEQALSFSIHWKPEGGASNALRSSRFCSEVGKRLPALLPAEAKLFHIGFQNESVHRVPGEWLLDAVVADIDDIGCVRRVHIAMECESSTAMQSFSWDFGKLLHVKATTKIYLQGLNQALAAAADGFVTERLDLAARLVREEDPGSEWFFGFWPSPEKVRGAESLWDTFNSGRYLHLGSIRLFQFDGASFVPAT</sequence>
<dbReference type="EMBL" id="CP071502">
    <property type="protein sequence ID" value="QSX38344.1"/>
    <property type="molecule type" value="Genomic_DNA"/>
</dbReference>
<keyword evidence="2" id="KW-1185">Reference proteome</keyword>
<accession>A0ABX7R4D4</accession>